<evidence type="ECO:0000256" key="3">
    <source>
        <dbReference type="ARBA" id="ARBA00022676"/>
    </source>
</evidence>
<dbReference type="GO" id="GO:0005886">
    <property type="term" value="C:plasma membrane"/>
    <property type="evidence" value="ECO:0007669"/>
    <property type="project" value="UniProtKB-SubCell"/>
</dbReference>
<feature type="transmembrane region" description="Helical" evidence="8">
    <location>
        <begin position="258"/>
        <end position="278"/>
    </location>
</feature>
<comment type="subcellular location">
    <subcellularLocation>
        <location evidence="1">Cell membrane</location>
        <topology evidence="1">Multi-pass membrane protein</topology>
    </subcellularLocation>
</comment>
<dbReference type="EMBL" id="JACDZE010000001">
    <property type="protein sequence ID" value="MBA5629547.1"/>
    <property type="molecule type" value="Genomic_DNA"/>
</dbReference>
<evidence type="ECO:0000256" key="8">
    <source>
        <dbReference type="SAM" id="Phobius"/>
    </source>
</evidence>
<keyword evidence="11" id="KW-1185">Reference proteome</keyword>
<feature type="transmembrane region" description="Helical" evidence="8">
    <location>
        <begin position="97"/>
        <end position="130"/>
    </location>
</feature>
<feature type="transmembrane region" description="Helical" evidence="8">
    <location>
        <begin position="314"/>
        <end position="331"/>
    </location>
</feature>
<feature type="transmembrane region" description="Helical" evidence="8">
    <location>
        <begin position="66"/>
        <end position="85"/>
    </location>
</feature>
<keyword evidence="6 8" id="KW-1133">Transmembrane helix</keyword>
<evidence type="ECO:0000256" key="5">
    <source>
        <dbReference type="ARBA" id="ARBA00022692"/>
    </source>
</evidence>
<organism evidence="10 11">
    <name type="scientific">Moheibacter lacus</name>
    <dbReference type="NCBI Taxonomy" id="2745851"/>
    <lineage>
        <taxon>Bacteria</taxon>
        <taxon>Pseudomonadati</taxon>
        <taxon>Bacteroidota</taxon>
        <taxon>Flavobacteriia</taxon>
        <taxon>Flavobacteriales</taxon>
        <taxon>Weeksellaceae</taxon>
        <taxon>Moheibacter</taxon>
    </lineage>
</organism>
<gene>
    <name evidence="10" type="ORF">HU137_07160</name>
</gene>
<keyword evidence="5 8" id="KW-0812">Transmembrane</keyword>
<feature type="transmembrane region" description="Helical" evidence="8">
    <location>
        <begin position="142"/>
        <end position="170"/>
    </location>
</feature>
<dbReference type="InterPro" id="IPR050297">
    <property type="entry name" value="LipidA_mod_glycosyltrf_83"/>
</dbReference>
<dbReference type="InterPro" id="IPR038731">
    <property type="entry name" value="RgtA/B/C-like"/>
</dbReference>
<keyword evidence="7 8" id="KW-0472">Membrane</keyword>
<accession>A0A838ZPS5</accession>
<dbReference type="GO" id="GO:0009103">
    <property type="term" value="P:lipopolysaccharide biosynthetic process"/>
    <property type="evidence" value="ECO:0007669"/>
    <property type="project" value="UniProtKB-ARBA"/>
</dbReference>
<evidence type="ECO:0000313" key="10">
    <source>
        <dbReference type="EMBL" id="MBA5629547.1"/>
    </source>
</evidence>
<keyword evidence="3" id="KW-0328">Glycosyltransferase</keyword>
<evidence type="ECO:0000259" key="9">
    <source>
        <dbReference type="Pfam" id="PF13231"/>
    </source>
</evidence>
<evidence type="ECO:0000256" key="7">
    <source>
        <dbReference type="ARBA" id="ARBA00023136"/>
    </source>
</evidence>
<dbReference type="PANTHER" id="PTHR33908">
    <property type="entry name" value="MANNOSYLTRANSFERASE YKCB-RELATED"/>
    <property type="match status" value="1"/>
</dbReference>
<protein>
    <submittedName>
        <fullName evidence="10">Glycosyltransferase family 39 protein</fullName>
    </submittedName>
</protein>
<feature type="transmembrane region" description="Helical" evidence="8">
    <location>
        <begin position="182"/>
        <end position="201"/>
    </location>
</feature>
<dbReference type="GO" id="GO:0016763">
    <property type="term" value="F:pentosyltransferase activity"/>
    <property type="evidence" value="ECO:0007669"/>
    <property type="project" value="TreeGrafter"/>
</dbReference>
<dbReference type="RefSeq" id="WP_182043098.1">
    <property type="nucleotide sequence ID" value="NZ_JACDZE010000001.1"/>
</dbReference>
<evidence type="ECO:0000256" key="4">
    <source>
        <dbReference type="ARBA" id="ARBA00022679"/>
    </source>
</evidence>
<dbReference type="AlphaFoldDB" id="A0A838ZPS5"/>
<evidence type="ECO:0000256" key="6">
    <source>
        <dbReference type="ARBA" id="ARBA00022989"/>
    </source>
</evidence>
<dbReference type="Proteomes" id="UP000552241">
    <property type="component" value="Unassembled WGS sequence"/>
</dbReference>
<feature type="domain" description="Glycosyltransferase RgtA/B/C/D-like" evidence="9">
    <location>
        <begin position="46"/>
        <end position="199"/>
    </location>
</feature>
<dbReference type="PANTHER" id="PTHR33908:SF11">
    <property type="entry name" value="MEMBRANE PROTEIN"/>
    <property type="match status" value="1"/>
</dbReference>
<feature type="transmembrane region" description="Helical" evidence="8">
    <location>
        <begin position="284"/>
        <end position="302"/>
    </location>
</feature>
<name>A0A838ZPS5_9FLAO</name>
<sequence length="548" mass="64880">MPDKRLIYGILILFLVNLAQAFFTPISEDEAYYWLWSQNLDWGYFDHPPMVAWWISVGYEFFQNELGVRLLTVIFNSLSLFFLWKILNPKTQSQIRLFYGIIASVLVFQVFGFLTTPDAPLLFFTIFYLFSLKKFLEKNSTLSTILLAISFAGLMYSKYHGVLVIVFTLLPIIKIWWRNPKFYLAVLGSLVLYAPHIFWLFENDWIPIQYHFLERSSDEHFEFRKFFNYLGIYFLGAAPLLTYFIWKSIFQFKSENSFQKSIWWLAILPGIFFFFSIFKDNVQPQWLLISFIAMALVLYFHYQNRVNLKWILNLSYIGILLMLILRTLLILPEISPFEKNKNFAEAAAKFNPEFAIFEKYQEASIYKFYNPQTSVAVHRTLGNRKSQFTLWGWEDDFYGKTITYISPWVKSENSFKGYKNRNYYLKEISNYQPFDGIEIETIDQLKVQLGEEIELEVKIINHQKHPISIAGKSDFQLNINYYKDLQYEIEYAVQIPLSEFILKPNESKELKIKFKNIEKKGEFKACLGLNYQPIGTSYLSKPILISTK</sequence>
<comment type="caution">
    <text evidence="10">The sequence shown here is derived from an EMBL/GenBank/DDBJ whole genome shotgun (WGS) entry which is preliminary data.</text>
</comment>
<reference evidence="10 11" key="1">
    <citation type="submission" date="2020-07" db="EMBL/GenBank/DDBJ databases">
        <title>Moheibacter lacus sp. nov., a member of the family Flavobacteriaceae isolated from freshwater lake sediment.</title>
        <authorList>
            <person name="Liu Y."/>
        </authorList>
    </citation>
    <scope>NUCLEOTIDE SEQUENCE [LARGE SCALE GENOMIC DNA]</scope>
    <source>
        <strain evidence="10 11">BDHS18</strain>
    </source>
</reference>
<dbReference type="Pfam" id="PF13231">
    <property type="entry name" value="PMT_2"/>
    <property type="match status" value="1"/>
</dbReference>
<keyword evidence="2" id="KW-1003">Cell membrane</keyword>
<evidence type="ECO:0000256" key="1">
    <source>
        <dbReference type="ARBA" id="ARBA00004651"/>
    </source>
</evidence>
<evidence type="ECO:0000256" key="2">
    <source>
        <dbReference type="ARBA" id="ARBA00022475"/>
    </source>
</evidence>
<evidence type="ECO:0000313" key="11">
    <source>
        <dbReference type="Proteomes" id="UP000552241"/>
    </source>
</evidence>
<proteinExistence type="predicted"/>
<keyword evidence="4 10" id="KW-0808">Transferase</keyword>
<feature type="transmembrane region" description="Helical" evidence="8">
    <location>
        <begin position="226"/>
        <end position="246"/>
    </location>
</feature>